<feature type="transmembrane region" description="Helical" evidence="1">
    <location>
        <begin position="126"/>
        <end position="150"/>
    </location>
</feature>
<feature type="transmembrane region" description="Helical" evidence="1">
    <location>
        <begin position="20"/>
        <end position="40"/>
    </location>
</feature>
<keyword evidence="1" id="KW-0472">Membrane</keyword>
<dbReference type="AlphaFoldDB" id="A0AAW3ZGQ1"/>
<dbReference type="RefSeq" id="WP_192027539.1">
    <property type="nucleotide sequence ID" value="NZ_JACYTR010000001.1"/>
</dbReference>
<feature type="transmembrane region" description="Helical" evidence="1">
    <location>
        <begin position="286"/>
        <end position="312"/>
    </location>
</feature>
<reference evidence="2 3" key="1">
    <citation type="submission" date="2020-09" db="EMBL/GenBank/DDBJ databases">
        <title>Pseudoxanthomonas sp. CAU 1598 isolated from sand of Yaerae Beach.</title>
        <authorList>
            <person name="Kim W."/>
        </authorList>
    </citation>
    <scope>NUCLEOTIDE SEQUENCE [LARGE SCALE GENOMIC DNA]</scope>
    <source>
        <strain evidence="2 3">CAU 1598</strain>
    </source>
</reference>
<feature type="transmembrane region" description="Helical" evidence="1">
    <location>
        <begin position="156"/>
        <end position="173"/>
    </location>
</feature>
<feature type="transmembrane region" description="Helical" evidence="1">
    <location>
        <begin position="214"/>
        <end position="232"/>
    </location>
</feature>
<protein>
    <recommendedName>
        <fullName evidence="4">Flippase-like domain-containing protein</fullName>
    </recommendedName>
</protein>
<dbReference type="Proteomes" id="UP000613768">
    <property type="component" value="Unassembled WGS sequence"/>
</dbReference>
<evidence type="ECO:0000313" key="2">
    <source>
        <dbReference type="EMBL" id="MBD8524192.1"/>
    </source>
</evidence>
<feature type="transmembrane region" description="Helical" evidence="1">
    <location>
        <begin position="252"/>
        <end position="274"/>
    </location>
</feature>
<name>A0AAW3ZGQ1_9GAMM</name>
<keyword evidence="1" id="KW-1133">Transmembrane helix</keyword>
<evidence type="ECO:0000256" key="1">
    <source>
        <dbReference type="SAM" id="Phobius"/>
    </source>
</evidence>
<evidence type="ECO:0008006" key="4">
    <source>
        <dbReference type="Google" id="ProtNLM"/>
    </source>
</evidence>
<feature type="transmembrane region" description="Helical" evidence="1">
    <location>
        <begin position="52"/>
        <end position="74"/>
    </location>
</feature>
<dbReference type="EMBL" id="JACYTR010000001">
    <property type="protein sequence ID" value="MBD8524192.1"/>
    <property type="molecule type" value="Genomic_DNA"/>
</dbReference>
<evidence type="ECO:0000313" key="3">
    <source>
        <dbReference type="Proteomes" id="UP000613768"/>
    </source>
</evidence>
<sequence>MSRAAESGPPPGIGHRFGAVSFLAVAITVALVSFLLWQSWDEVREGLVKASPIVLLAGWLLATVSTLTAFLAFAELCNAVHRQPLPLTALGHLYFTAQLMKHLPGRVWGVAYQGVMTRGRIPMLEWVAINIGYLALSTYFALLFALVVVLAWVAPWLGAMALLLGIALLALAWRPWAGELVVKGVGLISRRGRDRLHGAVRSTASVPRSSKIRFVWLSLLGWALYAAAWSLYGAAYPELGAAAGIHLSASYTLAWVIGYLSLVTPSGIGVRELIFAGLSIGYPTDIVLYGMLIGRAGLLATDLALGTVFWPYQNDARK</sequence>
<proteinExistence type="predicted"/>
<keyword evidence="3" id="KW-1185">Reference proteome</keyword>
<keyword evidence="1" id="KW-0812">Transmembrane</keyword>
<accession>A0AAW3ZGQ1</accession>
<comment type="caution">
    <text evidence="2">The sequence shown here is derived from an EMBL/GenBank/DDBJ whole genome shotgun (WGS) entry which is preliminary data.</text>
</comment>
<organism evidence="2 3">
    <name type="scientific">Pseudomarimonas arenosa</name>
    <dbReference type="NCBI Taxonomy" id="2774145"/>
    <lineage>
        <taxon>Bacteria</taxon>
        <taxon>Pseudomonadati</taxon>
        <taxon>Pseudomonadota</taxon>
        <taxon>Gammaproteobacteria</taxon>
        <taxon>Lysobacterales</taxon>
        <taxon>Lysobacteraceae</taxon>
        <taxon>Pseudomarimonas</taxon>
    </lineage>
</organism>
<gene>
    <name evidence="2" type="ORF">IFO71_00405</name>
</gene>